<comment type="caution">
    <text evidence="1">The sequence shown here is derived from an EMBL/GenBank/DDBJ whole genome shotgun (WGS) entry which is preliminary data.</text>
</comment>
<proteinExistence type="predicted"/>
<name>A0ACB8DCV5_DERSI</name>
<gene>
    <name evidence="1" type="ORF">HPB49_012762</name>
</gene>
<sequence>MNKFTTGFDPVCIIEVGSISSRFLCAGSNARFGLAIQLVATPAVQGAAASVPKVEKVRVHGGSSLSCLYDTGMRALSREGMGGPGGMNE</sequence>
<reference evidence="1" key="1">
    <citation type="submission" date="2020-05" db="EMBL/GenBank/DDBJ databases">
        <title>Large-scale comparative analyses of tick genomes elucidate their genetic diversity and vector capacities.</title>
        <authorList>
            <person name="Jia N."/>
            <person name="Wang J."/>
            <person name="Shi W."/>
            <person name="Du L."/>
            <person name="Sun Y."/>
            <person name="Zhan W."/>
            <person name="Jiang J."/>
            <person name="Wang Q."/>
            <person name="Zhang B."/>
            <person name="Ji P."/>
            <person name="Sakyi L.B."/>
            <person name="Cui X."/>
            <person name="Yuan T."/>
            <person name="Jiang B."/>
            <person name="Yang W."/>
            <person name="Lam T.T.-Y."/>
            <person name="Chang Q."/>
            <person name="Ding S."/>
            <person name="Wang X."/>
            <person name="Zhu J."/>
            <person name="Ruan X."/>
            <person name="Zhao L."/>
            <person name="Wei J."/>
            <person name="Que T."/>
            <person name="Du C."/>
            <person name="Cheng J."/>
            <person name="Dai P."/>
            <person name="Han X."/>
            <person name="Huang E."/>
            <person name="Gao Y."/>
            <person name="Liu J."/>
            <person name="Shao H."/>
            <person name="Ye R."/>
            <person name="Li L."/>
            <person name="Wei W."/>
            <person name="Wang X."/>
            <person name="Wang C."/>
            <person name="Yang T."/>
            <person name="Huo Q."/>
            <person name="Li W."/>
            <person name="Guo W."/>
            <person name="Chen H."/>
            <person name="Zhou L."/>
            <person name="Ni X."/>
            <person name="Tian J."/>
            <person name="Zhou Y."/>
            <person name="Sheng Y."/>
            <person name="Liu T."/>
            <person name="Pan Y."/>
            <person name="Xia L."/>
            <person name="Li J."/>
            <person name="Zhao F."/>
            <person name="Cao W."/>
        </authorList>
    </citation>
    <scope>NUCLEOTIDE SEQUENCE</scope>
    <source>
        <strain evidence="1">Dsil-2018</strain>
    </source>
</reference>
<keyword evidence="2" id="KW-1185">Reference proteome</keyword>
<evidence type="ECO:0000313" key="2">
    <source>
        <dbReference type="Proteomes" id="UP000821865"/>
    </source>
</evidence>
<evidence type="ECO:0000313" key="1">
    <source>
        <dbReference type="EMBL" id="KAH7966002.1"/>
    </source>
</evidence>
<accession>A0ACB8DCV5</accession>
<dbReference type="EMBL" id="CM023471">
    <property type="protein sequence ID" value="KAH7966002.1"/>
    <property type="molecule type" value="Genomic_DNA"/>
</dbReference>
<protein>
    <submittedName>
        <fullName evidence="1">Uncharacterized protein</fullName>
    </submittedName>
</protein>
<organism evidence="1 2">
    <name type="scientific">Dermacentor silvarum</name>
    <name type="common">Tick</name>
    <dbReference type="NCBI Taxonomy" id="543639"/>
    <lineage>
        <taxon>Eukaryota</taxon>
        <taxon>Metazoa</taxon>
        <taxon>Ecdysozoa</taxon>
        <taxon>Arthropoda</taxon>
        <taxon>Chelicerata</taxon>
        <taxon>Arachnida</taxon>
        <taxon>Acari</taxon>
        <taxon>Parasitiformes</taxon>
        <taxon>Ixodida</taxon>
        <taxon>Ixodoidea</taxon>
        <taxon>Ixodidae</taxon>
        <taxon>Rhipicephalinae</taxon>
        <taxon>Dermacentor</taxon>
    </lineage>
</organism>
<dbReference type="Proteomes" id="UP000821865">
    <property type="component" value="Chromosome 2"/>
</dbReference>